<feature type="region of interest" description="Disordered" evidence="6">
    <location>
        <begin position="935"/>
        <end position="963"/>
    </location>
</feature>
<dbReference type="InParanoid" id="W4KLQ0"/>
<evidence type="ECO:0000256" key="4">
    <source>
        <dbReference type="ARBA" id="ARBA00023038"/>
    </source>
</evidence>
<feature type="compositionally biased region" description="Acidic residues" evidence="6">
    <location>
        <begin position="822"/>
        <end position="843"/>
    </location>
</feature>
<dbReference type="SMART" id="SM00132">
    <property type="entry name" value="LIM"/>
    <property type="match status" value="1"/>
</dbReference>
<feature type="compositionally biased region" description="Low complexity" evidence="6">
    <location>
        <begin position="391"/>
        <end position="407"/>
    </location>
</feature>
<feature type="compositionally biased region" description="Pro residues" evidence="6">
    <location>
        <begin position="289"/>
        <end position="306"/>
    </location>
</feature>
<dbReference type="GeneID" id="20669597"/>
<name>W4KLQ0_HETIT</name>
<feature type="region of interest" description="Disordered" evidence="6">
    <location>
        <begin position="38"/>
        <end position="329"/>
    </location>
</feature>
<feature type="compositionally biased region" description="Low complexity" evidence="6">
    <location>
        <begin position="590"/>
        <end position="606"/>
    </location>
</feature>
<dbReference type="GO" id="GO:0005634">
    <property type="term" value="C:nucleus"/>
    <property type="evidence" value="ECO:0007669"/>
    <property type="project" value="TreeGrafter"/>
</dbReference>
<dbReference type="CDD" id="cd09397">
    <property type="entry name" value="LIM1_UF1"/>
    <property type="match status" value="1"/>
</dbReference>
<keyword evidence="4 5" id="KW-0440">LIM domain</keyword>
<dbReference type="Gene3D" id="2.10.110.10">
    <property type="entry name" value="Cysteine Rich Protein"/>
    <property type="match status" value="2"/>
</dbReference>
<reference evidence="8 9" key="1">
    <citation type="journal article" date="2012" name="New Phytol.">
        <title>Insight into trade-off between wood decay and parasitism from the genome of a fungal forest pathogen.</title>
        <authorList>
            <person name="Olson A."/>
            <person name="Aerts A."/>
            <person name="Asiegbu F."/>
            <person name="Belbahri L."/>
            <person name="Bouzid O."/>
            <person name="Broberg A."/>
            <person name="Canback B."/>
            <person name="Coutinho P.M."/>
            <person name="Cullen D."/>
            <person name="Dalman K."/>
            <person name="Deflorio G."/>
            <person name="van Diepen L.T."/>
            <person name="Dunand C."/>
            <person name="Duplessis S."/>
            <person name="Durling M."/>
            <person name="Gonthier P."/>
            <person name="Grimwood J."/>
            <person name="Fossdal C.G."/>
            <person name="Hansson D."/>
            <person name="Henrissat B."/>
            <person name="Hietala A."/>
            <person name="Himmelstrand K."/>
            <person name="Hoffmeister D."/>
            <person name="Hogberg N."/>
            <person name="James T.Y."/>
            <person name="Karlsson M."/>
            <person name="Kohler A."/>
            <person name="Kues U."/>
            <person name="Lee Y.H."/>
            <person name="Lin Y.C."/>
            <person name="Lind M."/>
            <person name="Lindquist E."/>
            <person name="Lombard V."/>
            <person name="Lucas S."/>
            <person name="Lunden K."/>
            <person name="Morin E."/>
            <person name="Murat C."/>
            <person name="Park J."/>
            <person name="Raffaello T."/>
            <person name="Rouze P."/>
            <person name="Salamov A."/>
            <person name="Schmutz J."/>
            <person name="Solheim H."/>
            <person name="Stahlberg J."/>
            <person name="Velez H."/>
            <person name="de Vries R.P."/>
            <person name="Wiebenga A."/>
            <person name="Woodward S."/>
            <person name="Yakovlev I."/>
            <person name="Garbelotto M."/>
            <person name="Martin F."/>
            <person name="Grigoriev I.V."/>
            <person name="Stenlid J."/>
        </authorList>
    </citation>
    <scope>NUCLEOTIDE SEQUENCE [LARGE SCALE GENOMIC DNA]</scope>
    <source>
        <strain evidence="8 9">TC 32-1</strain>
    </source>
</reference>
<dbReference type="RefSeq" id="XP_009542776.1">
    <property type="nucleotide sequence ID" value="XM_009544481.1"/>
</dbReference>
<dbReference type="GO" id="GO:0030695">
    <property type="term" value="F:GTPase regulator activity"/>
    <property type="evidence" value="ECO:0007669"/>
    <property type="project" value="UniProtKB-ARBA"/>
</dbReference>
<dbReference type="SUPFAM" id="SSF57716">
    <property type="entry name" value="Glucocorticoid receptor-like (DNA-binding domain)"/>
    <property type="match status" value="2"/>
</dbReference>
<gene>
    <name evidence="8" type="ORF">HETIRDRAFT_308558</name>
</gene>
<dbReference type="InterPro" id="IPR001781">
    <property type="entry name" value="Znf_LIM"/>
</dbReference>
<sequence length="1156" mass="123574">MAQLLNPPSIPGARISQLLPTVKCSTCGSPVPLDQLGDHVCPPTPPVPTVRSPPASKPPAVRPLRIQNLVSSTRSHSPSSSSSSGSSRASAVSRSSYASTASAATVTSNSRRTDRPRPAQTPPPTHPPPRIPSPQSQTLLHRGPSPLGSPLSPNRPAAVPERAVSPASTVRSSRSDGRGAPTEPPARTPSAASYRPPVAPATSPGIPPNLAAGRGPSTAPPHLQLRARAPSNASSIRSRNDDQPSPQAPYRRPSVTQPEVSQAAYRRPSTDGNAAPTRSAALPLSPYSPTGPPLSPYSPRPPPSPTPSQFSAMHMDMGPEIDTKSGGEAGMAGVGRRGFAAAARAAMFANAAFGAPASPGPGPGGTWMQAPPPQGMDGRRANAPKWLDIGSADPTVAAPAASPSPVHDPTRDSNATITGRPDGYSPSSIPFPIKPPPPAPFMGSGEPMTPTTPNTPRLPFFEKYRNKFPAADVGPDAVAVMVGKDEDEDEADTEDVGELAPISIPLSPTDDGSEYGGLAYRTESESEYEADQPAPQPSASKRRPSASSASSSAYSGRSYGGAKRVSGTTATGGVDISMDALLRSPASSEAASLPRSPASVSASPRTRPLKLPTRSHTTPSQRDSTRSLGLGGPTGSGRRGGTISGALNGAAREKEKEKEKEREREEERERERNVSVTSASEAGSVRSRVRECVKCGRKIEDGRWIRVESGKGVLCDRCWKNMYLPKCRRCNLPIEKQAVSSSDGQLKGKYHRECFNCHTCHKPFPDKSFYVWDGKPFCAYHYHEANNSLCALPECGQPIEGPCAVSHNGSQFHPEHLMCEYESDAEDSDEDSDEETESDDDSDGPVVSATQKKVRMQDSRSKGRCTVRLVEYWEVEGRMLCEQHMRRVVIEQDQDSMSSVSGSTSSRTRARRGARRAMKRMTVFIDLAGTGSDSLRSLPHRLSPSPRNAVAPSGTKRSTPRPHLPCISFGPERTLHKLHRSRPIPKCACPRGTLHFALLPTPMPITHILIVLVHPHVPPITTLSVAIDRSPIHAHTTHTHFVFLDADMDSYARARETDAEVTGNERTREEETTRGDILRRRGAARRGLLYFFRSFISWTELCAAPHFLLDPGSSSYSSAQGIIGGSKASSGSPDYNLILTSCCSYLLYTTLLAFGL</sequence>
<dbReference type="PROSITE" id="PS00478">
    <property type="entry name" value="LIM_DOMAIN_1"/>
    <property type="match status" value="1"/>
</dbReference>
<keyword evidence="9" id="KW-1185">Reference proteome</keyword>
<dbReference type="STRING" id="747525.W4KLQ0"/>
<protein>
    <recommendedName>
        <fullName evidence="7">LIM zinc-binding domain-containing protein</fullName>
    </recommendedName>
</protein>
<evidence type="ECO:0000256" key="5">
    <source>
        <dbReference type="PROSITE-ProRule" id="PRU00125"/>
    </source>
</evidence>
<evidence type="ECO:0000256" key="2">
    <source>
        <dbReference type="ARBA" id="ARBA00022737"/>
    </source>
</evidence>
<dbReference type="PANTHER" id="PTHR24205:SF16">
    <property type="entry name" value="GH01042P-RELATED"/>
    <property type="match status" value="1"/>
</dbReference>
<dbReference type="HOGENOM" id="CLU_315479_0_0_1"/>
<feature type="compositionally biased region" description="Acidic residues" evidence="6">
    <location>
        <begin position="485"/>
        <end position="497"/>
    </location>
</feature>
<feature type="region of interest" description="Disordered" evidence="6">
    <location>
        <begin position="482"/>
        <end position="682"/>
    </location>
</feature>
<keyword evidence="1 5" id="KW-0479">Metal-binding</keyword>
<dbReference type="Proteomes" id="UP000030671">
    <property type="component" value="Unassembled WGS sequence"/>
</dbReference>
<dbReference type="OrthoDB" id="1112565at2759"/>
<keyword evidence="2" id="KW-0677">Repeat</keyword>
<feature type="region of interest" description="Disordered" evidence="6">
    <location>
        <begin position="360"/>
        <end position="460"/>
    </location>
</feature>
<organism evidence="8 9">
    <name type="scientific">Heterobasidion irregulare (strain TC 32-1)</name>
    <dbReference type="NCBI Taxonomy" id="747525"/>
    <lineage>
        <taxon>Eukaryota</taxon>
        <taxon>Fungi</taxon>
        <taxon>Dikarya</taxon>
        <taxon>Basidiomycota</taxon>
        <taxon>Agaricomycotina</taxon>
        <taxon>Agaricomycetes</taxon>
        <taxon>Russulales</taxon>
        <taxon>Bondarzewiaceae</taxon>
        <taxon>Heterobasidion</taxon>
        <taxon>Heterobasidion annosum species complex</taxon>
    </lineage>
</organism>
<dbReference type="PANTHER" id="PTHR24205">
    <property type="entry name" value="FOUR AND A HALF LIM DOMAINS PROTEIN"/>
    <property type="match status" value="1"/>
</dbReference>
<feature type="compositionally biased region" description="Pro residues" evidence="6">
    <location>
        <begin position="119"/>
        <end position="132"/>
    </location>
</feature>
<feature type="compositionally biased region" description="Low complexity" evidence="6">
    <location>
        <begin position="896"/>
        <end position="907"/>
    </location>
</feature>
<feature type="compositionally biased region" description="Low complexity" evidence="6">
    <location>
        <begin position="545"/>
        <end position="563"/>
    </location>
</feature>
<dbReference type="EMBL" id="KI925455">
    <property type="protein sequence ID" value="ETW85981.1"/>
    <property type="molecule type" value="Genomic_DNA"/>
</dbReference>
<evidence type="ECO:0000313" key="9">
    <source>
        <dbReference type="Proteomes" id="UP000030671"/>
    </source>
</evidence>
<accession>W4KLQ0</accession>
<evidence type="ECO:0000256" key="3">
    <source>
        <dbReference type="ARBA" id="ARBA00022833"/>
    </source>
</evidence>
<feature type="compositionally biased region" description="Low complexity" evidence="6">
    <location>
        <begin position="143"/>
        <end position="152"/>
    </location>
</feature>
<feature type="compositionally biased region" description="Low complexity" evidence="6">
    <location>
        <begin position="935"/>
        <end position="947"/>
    </location>
</feature>
<feature type="region of interest" description="Disordered" evidence="6">
    <location>
        <begin position="822"/>
        <end position="860"/>
    </location>
</feature>
<feature type="domain" description="LIM zinc-binding" evidence="7">
    <location>
        <begin position="725"/>
        <end position="788"/>
    </location>
</feature>
<dbReference type="Pfam" id="PF00412">
    <property type="entry name" value="LIM"/>
    <property type="match status" value="1"/>
</dbReference>
<dbReference type="GO" id="GO:0003712">
    <property type="term" value="F:transcription coregulator activity"/>
    <property type="evidence" value="ECO:0007669"/>
    <property type="project" value="TreeGrafter"/>
</dbReference>
<proteinExistence type="predicted"/>
<evidence type="ECO:0000259" key="7">
    <source>
        <dbReference type="PROSITE" id="PS50023"/>
    </source>
</evidence>
<dbReference type="AlphaFoldDB" id="W4KLQ0"/>
<dbReference type="eggNOG" id="KOG1703">
    <property type="taxonomic scope" value="Eukaryota"/>
</dbReference>
<dbReference type="PROSITE" id="PS50023">
    <property type="entry name" value="LIM_DOMAIN_2"/>
    <property type="match status" value="1"/>
</dbReference>
<evidence type="ECO:0000256" key="1">
    <source>
        <dbReference type="ARBA" id="ARBA00022723"/>
    </source>
</evidence>
<dbReference type="KEGG" id="hir:HETIRDRAFT_308558"/>
<keyword evidence="3 5" id="KW-0862">Zinc</keyword>
<evidence type="ECO:0000313" key="8">
    <source>
        <dbReference type="EMBL" id="ETW85981.1"/>
    </source>
</evidence>
<feature type="region of interest" description="Disordered" evidence="6">
    <location>
        <begin position="893"/>
        <end position="916"/>
    </location>
</feature>
<dbReference type="GO" id="GO:0046872">
    <property type="term" value="F:metal ion binding"/>
    <property type="evidence" value="ECO:0007669"/>
    <property type="project" value="UniProtKB-KW"/>
</dbReference>
<feature type="compositionally biased region" description="Basic and acidic residues" evidence="6">
    <location>
        <begin position="651"/>
        <end position="673"/>
    </location>
</feature>
<feature type="compositionally biased region" description="Low complexity" evidence="6">
    <location>
        <begin position="70"/>
        <end position="110"/>
    </location>
</feature>
<evidence type="ECO:0000256" key="6">
    <source>
        <dbReference type="SAM" id="MobiDB-lite"/>
    </source>
</evidence>
<feature type="compositionally biased region" description="Gly residues" evidence="6">
    <location>
        <begin position="629"/>
        <end position="643"/>
    </location>
</feature>